<protein>
    <recommendedName>
        <fullName evidence="1">Protein argonaute N-terminal domain-containing protein</fullName>
    </recommendedName>
</protein>
<accession>A0A2Z6S4W2</accession>
<evidence type="ECO:0000259" key="1">
    <source>
        <dbReference type="Pfam" id="PF16486"/>
    </source>
</evidence>
<dbReference type="EMBL" id="BEXD01002691">
    <property type="protein sequence ID" value="GBB99128.1"/>
    <property type="molecule type" value="Genomic_DNA"/>
</dbReference>
<dbReference type="Proteomes" id="UP000247702">
    <property type="component" value="Unassembled WGS sequence"/>
</dbReference>
<dbReference type="STRING" id="94130.A0A2Z6S4W2"/>
<feature type="domain" description="Protein argonaute N-terminal" evidence="1">
    <location>
        <begin position="19"/>
        <end position="85"/>
    </location>
</feature>
<gene>
    <name evidence="2" type="ORF">RclHR1_03420011</name>
</gene>
<reference evidence="2 3" key="1">
    <citation type="submission" date="2017-11" db="EMBL/GenBank/DDBJ databases">
        <title>The genome of Rhizophagus clarus HR1 reveals common genetic basis of auxotrophy among arbuscular mycorrhizal fungi.</title>
        <authorList>
            <person name="Kobayashi Y."/>
        </authorList>
    </citation>
    <scope>NUCLEOTIDE SEQUENCE [LARGE SCALE GENOMIC DNA]</scope>
    <source>
        <strain evidence="2 3">HR1</strain>
    </source>
</reference>
<dbReference type="InterPro" id="IPR032474">
    <property type="entry name" value="Argonaute_N"/>
</dbReference>
<organism evidence="2 3">
    <name type="scientific">Rhizophagus clarus</name>
    <dbReference type="NCBI Taxonomy" id="94130"/>
    <lineage>
        <taxon>Eukaryota</taxon>
        <taxon>Fungi</taxon>
        <taxon>Fungi incertae sedis</taxon>
        <taxon>Mucoromycota</taxon>
        <taxon>Glomeromycotina</taxon>
        <taxon>Glomeromycetes</taxon>
        <taxon>Glomerales</taxon>
        <taxon>Glomeraceae</taxon>
        <taxon>Rhizophagus</taxon>
    </lineage>
</organism>
<comment type="caution">
    <text evidence="2">The sequence shown here is derived from an EMBL/GenBank/DDBJ whole genome shotgun (WGS) entry which is preliminary data.</text>
</comment>
<keyword evidence="3" id="KW-1185">Reference proteome</keyword>
<proteinExistence type="predicted"/>
<evidence type="ECO:0000313" key="2">
    <source>
        <dbReference type="EMBL" id="GBB99128.1"/>
    </source>
</evidence>
<sequence>MGEPAFEIIKSPGIGDVGRKIKVRTNFFKVNSMQEANISHYDVNIIPVVPPRANKDVQLNMEIFNRFVEQNQQALGNTRPVFDGMYSTTKRLFFITNTQTILN</sequence>
<evidence type="ECO:0000313" key="3">
    <source>
        <dbReference type="Proteomes" id="UP000247702"/>
    </source>
</evidence>
<dbReference type="Pfam" id="PF16486">
    <property type="entry name" value="ArgoN"/>
    <property type="match status" value="1"/>
</dbReference>
<name>A0A2Z6S4W2_9GLOM</name>
<dbReference type="AlphaFoldDB" id="A0A2Z6S4W2"/>